<accession>A0A7X6L0H9</accession>
<proteinExistence type="predicted"/>
<organism evidence="1 2">
    <name type="scientific">Nocardia gamkensis</name>
    <dbReference type="NCBI Taxonomy" id="352869"/>
    <lineage>
        <taxon>Bacteria</taxon>
        <taxon>Bacillati</taxon>
        <taxon>Actinomycetota</taxon>
        <taxon>Actinomycetes</taxon>
        <taxon>Mycobacteriales</taxon>
        <taxon>Nocardiaceae</taxon>
        <taxon>Nocardia</taxon>
    </lineage>
</organism>
<protein>
    <submittedName>
        <fullName evidence="1">Uncharacterized protein</fullName>
    </submittedName>
</protein>
<evidence type="ECO:0000313" key="2">
    <source>
        <dbReference type="Proteomes" id="UP000540698"/>
    </source>
</evidence>
<dbReference type="Proteomes" id="UP000540698">
    <property type="component" value="Unassembled WGS sequence"/>
</dbReference>
<reference evidence="1 2" key="1">
    <citation type="submission" date="2020-04" db="EMBL/GenBank/DDBJ databases">
        <title>MicrobeNet Type strains.</title>
        <authorList>
            <person name="Nicholson A.C."/>
        </authorList>
    </citation>
    <scope>NUCLEOTIDE SEQUENCE [LARGE SCALE GENOMIC DNA]</scope>
    <source>
        <strain evidence="1 2">DSM 44956</strain>
    </source>
</reference>
<dbReference type="EMBL" id="JAAXOS010000002">
    <property type="protein sequence ID" value="NKY25531.1"/>
    <property type="molecule type" value="Genomic_DNA"/>
</dbReference>
<evidence type="ECO:0000313" key="1">
    <source>
        <dbReference type="EMBL" id="NKY25531.1"/>
    </source>
</evidence>
<keyword evidence="2" id="KW-1185">Reference proteome</keyword>
<sequence length="71" mass="7783">MPYSTLAIHQLANMTEQETHLAPDAPFTVRQAHTVMQFHVACRAKKCPRKAAALQALSDAGRVVPSTSKPR</sequence>
<name>A0A7X6L0H9_9NOCA</name>
<comment type="caution">
    <text evidence="1">The sequence shown here is derived from an EMBL/GenBank/DDBJ whole genome shotgun (WGS) entry which is preliminary data.</text>
</comment>
<gene>
    <name evidence="1" type="ORF">HGB38_04680</name>
</gene>
<dbReference type="RefSeq" id="WP_062975884.1">
    <property type="nucleotide sequence ID" value="NZ_JAAXOS010000002.1"/>
</dbReference>
<dbReference type="AlphaFoldDB" id="A0A7X6L0H9"/>